<dbReference type="Proteomes" id="UP000256977">
    <property type="component" value="Unassembled WGS sequence"/>
</dbReference>
<name>A0A3D9IG88_9BACL</name>
<protein>
    <submittedName>
        <fullName evidence="2">Uncharacterized protein</fullName>
    </submittedName>
</protein>
<keyword evidence="1" id="KW-1133">Transmembrane helix</keyword>
<gene>
    <name evidence="2" type="ORF">DFP98_12970</name>
</gene>
<feature type="transmembrane region" description="Helical" evidence="1">
    <location>
        <begin position="49"/>
        <end position="69"/>
    </location>
</feature>
<accession>A0A3D9IG88</accession>
<organism evidence="2 3">
    <name type="scientific">Cohnella phaseoli</name>
    <dbReference type="NCBI Taxonomy" id="456490"/>
    <lineage>
        <taxon>Bacteria</taxon>
        <taxon>Bacillati</taxon>
        <taxon>Bacillota</taxon>
        <taxon>Bacilli</taxon>
        <taxon>Bacillales</taxon>
        <taxon>Paenibacillaceae</taxon>
        <taxon>Cohnella</taxon>
    </lineage>
</organism>
<evidence type="ECO:0000313" key="3">
    <source>
        <dbReference type="Proteomes" id="UP000256977"/>
    </source>
</evidence>
<keyword evidence="1" id="KW-0812">Transmembrane</keyword>
<evidence type="ECO:0000313" key="2">
    <source>
        <dbReference type="EMBL" id="RED60657.1"/>
    </source>
</evidence>
<dbReference type="OrthoDB" id="1918222at2"/>
<reference evidence="2 3" key="1">
    <citation type="submission" date="2018-07" db="EMBL/GenBank/DDBJ databases">
        <title>Genomic Encyclopedia of Type Strains, Phase III (KMG-III): the genomes of soil and plant-associated and newly described type strains.</title>
        <authorList>
            <person name="Whitman W."/>
        </authorList>
    </citation>
    <scope>NUCLEOTIDE SEQUENCE [LARGE SCALE GENOMIC DNA]</scope>
    <source>
        <strain evidence="2 3">CECT 7287</strain>
    </source>
</reference>
<sequence length="250" mass="27604">MKIKISEMFEYARINADDLQIEEDPTIDKDRIRKIVLHKISPKKTSRRFAVIAVAIVAMLAAAIGANAATGGKLFGAIVLNDENRHLAEMPDYASMTEASAAPSINDVNKRSLNSTIIREGQLQTLNAGSVTNIELEEKDSLFLIPQLLTGNGDLVIFTKEKGAGWELKKGDKLSIEFNLDLTTNSYSDPNGEYMELGFIHNGELIKGFHSKEKSFAYTVTADEDGVYYFYAENYSAGKIIVESGIVEQQ</sequence>
<dbReference type="AlphaFoldDB" id="A0A3D9IG88"/>
<comment type="caution">
    <text evidence="2">The sequence shown here is derived from an EMBL/GenBank/DDBJ whole genome shotgun (WGS) entry which is preliminary data.</text>
</comment>
<evidence type="ECO:0000256" key="1">
    <source>
        <dbReference type="SAM" id="Phobius"/>
    </source>
</evidence>
<proteinExistence type="predicted"/>
<dbReference type="EMBL" id="QRDZ01000029">
    <property type="protein sequence ID" value="RED60657.1"/>
    <property type="molecule type" value="Genomic_DNA"/>
</dbReference>
<keyword evidence="3" id="KW-1185">Reference proteome</keyword>
<keyword evidence="1" id="KW-0472">Membrane</keyword>
<dbReference type="RefSeq" id="WP_116064093.1">
    <property type="nucleotide sequence ID" value="NZ_QRDZ01000029.1"/>
</dbReference>